<proteinExistence type="predicted"/>
<keyword evidence="3" id="KW-1185">Reference proteome</keyword>
<keyword evidence="1" id="KW-0175">Coiled coil</keyword>
<dbReference type="InParanoid" id="A0A136IJQ3"/>
<gene>
    <name evidence="2" type="ORF">Micbo1qcDRAFT_169596</name>
</gene>
<dbReference type="AlphaFoldDB" id="A0A136IJQ3"/>
<accession>A0A136IJQ3</accession>
<organism evidence="2 3">
    <name type="scientific">Microdochium bolleyi</name>
    <dbReference type="NCBI Taxonomy" id="196109"/>
    <lineage>
        <taxon>Eukaryota</taxon>
        <taxon>Fungi</taxon>
        <taxon>Dikarya</taxon>
        <taxon>Ascomycota</taxon>
        <taxon>Pezizomycotina</taxon>
        <taxon>Sordariomycetes</taxon>
        <taxon>Xylariomycetidae</taxon>
        <taxon>Xylariales</taxon>
        <taxon>Microdochiaceae</taxon>
        <taxon>Microdochium</taxon>
    </lineage>
</organism>
<evidence type="ECO:0000256" key="1">
    <source>
        <dbReference type="SAM" id="Coils"/>
    </source>
</evidence>
<evidence type="ECO:0000313" key="2">
    <source>
        <dbReference type="EMBL" id="KXJ85192.1"/>
    </source>
</evidence>
<protein>
    <submittedName>
        <fullName evidence="2">Uncharacterized protein</fullName>
    </submittedName>
</protein>
<evidence type="ECO:0000313" key="3">
    <source>
        <dbReference type="Proteomes" id="UP000070501"/>
    </source>
</evidence>
<feature type="coiled-coil region" evidence="1">
    <location>
        <begin position="62"/>
        <end position="89"/>
    </location>
</feature>
<reference evidence="3" key="1">
    <citation type="submission" date="2016-02" db="EMBL/GenBank/DDBJ databases">
        <title>Draft genome sequence of Microdochium bolleyi, a fungal endophyte of beachgrass.</title>
        <authorList>
            <consortium name="DOE Joint Genome Institute"/>
            <person name="David A.S."/>
            <person name="May G."/>
            <person name="Haridas S."/>
            <person name="Lim J."/>
            <person name="Wang M."/>
            <person name="Labutti K."/>
            <person name="Lipzen A."/>
            <person name="Barry K."/>
            <person name="Grigoriev I.V."/>
        </authorList>
    </citation>
    <scope>NUCLEOTIDE SEQUENCE [LARGE SCALE GENOMIC DNA]</scope>
    <source>
        <strain evidence="3">J235TASD1</strain>
    </source>
</reference>
<name>A0A136IJQ3_9PEZI</name>
<dbReference type="Proteomes" id="UP000070501">
    <property type="component" value="Unassembled WGS sequence"/>
</dbReference>
<dbReference type="OrthoDB" id="10531280at2759"/>
<dbReference type="EMBL" id="KQ964291">
    <property type="protein sequence ID" value="KXJ85192.1"/>
    <property type="molecule type" value="Genomic_DNA"/>
</dbReference>
<sequence>MTTRTHPCVAPCQRKTNMSSQQLSLFRAQKPLPPPPLLLTHQLAHPSLPISPIINPPLSSLIRQLEEENDRLQDRVFELETTVASLLRKHATDTARKATLLRERDQEYNRIIEQQNMMVAEVIKKIHKVFAEYREEVSAVIRSESEETCDVPAGYVKKGNWI</sequence>